<sequence length="521" mass="59920">MYLEVKKKLISQYHRDRAANTKHKVDDIKKHIVPDDALVLDRPQLQAFERIKKQKPIVCQRCFELINYNGQNMSVDISAQDFYKSLSKLKEKKRLMVVKIVDLFNVEGSIIPDFEKVVGTENPVLIVGNKLDLLPRKRTNDARIREWLKKQVSDHMPQLTRKRHLDEFDNDEELQGNIKSQIRGVVMVSSKTGEGMIQLANQIEKLRKGYRDVYIVGCTNVGKSTLINRLVQQFPAHDKSKKINFPKKLEEADYDFLIDRVSKDRVARTSLTTSLVPGTTLNSQSLILTSAKNRNTTIKDEETGELITRKPTNSYLFDTPGVIHPHSALNLLAIDDYKKLMPDRRLVPKFYQMRPGRTLFLGGLARIDYISCETKHEHWKIAFFTLFSSTSLDVHITGNERAGEFYKEHFGTRILSPPLLFPDADNASQIKLQQQEADDIRTSHVLWDMPKKKTFEFNGVTRGKSIADIVIPGVGWISVTGVGHLIVDVYVPEKLEIYVRDSILPFETMYLKKDQYIRTIH</sequence>
<proteinExistence type="predicted"/>
<dbReference type="PANTHER" id="PTHR46406">
    <property type="entry name" value="NITRIC OXIDE-ASSOCIATED PROTEIN 1"/>
    <property type="match status" value="1"/>
</dbReference>
<dbReference type="Pfam" id="PF01926">
    <property type="entry name" value="MMR_HSR1"/>
    <property type="match status" value="1"/>
</dbReference>
<evidence type="ECO:0000313" key="2">
    <source>
        <dbReference type="EMBL" id="KAL0480112.1"/>
    </source>
</evidence>
<dbReference type="AlphaFoldDB" id="A0AAW2YYA7"/>
<accession>A0AAW2YYA7</accession>
<name>A0AAW2YYA7_9EUKA</name>
<keyword evidence="4" id="KW-1185">Reference proteome</keyword>
<dbReference type="GO" id="GO:0005525">
    <property type="term" value="F:GTP binding"/>
    <property type="evidence" value="ECO:0007669"/>
    <property type="project" value="InterPro"/>
</dbReference>
<evidence type="ECO:0000259" key="1">
    <source>
        <dbReference type="Pfam" id="PF01926"/>
    </source>
</evidence>
<feature type="domain" description="G" evidence="1">
    <location>
        <begin position="213"/>
        <end position="233"/>
    </location>
</feature>
<reference evidence="3 4" key="1">
    <citation type="submission" date="2024-03" db="EMBL/GenBank/DDBJ databases">
        <title>The Acrasis kona genome and developmental transcriptomes reveal deep origins of eukaryotic multicellular pathways.</title>
        <authorList>
            <person name="Sheikh S."/>
            <person name="Fu C.-J."/>
            <person name="Brown M.W."/>
            <person name="Baldauf S.L."/>
        </authorList>
    </citation>
    <scope>NUCLEOTIDE SEQUENCE [LARGE SCALE GENOMIC DNA]</scope>
    <source>
        <strain evidence="3 4">ATCC MYA-3509</strain>
    </source>
</reference>
<comment type="caution">
    <text evidence="3">The sequence shown here is derived from an EMBL/GenBank/DDBJ whole genome shotgun (WGS) entry which is preliminary data.</text>
</comment>
<evidence type="ECO:0000313" key="3">
    <source>
        <dbReference type="EMBL" id="KAL0482433.1"/>
    </source>
</evidence>
<dbReference type="EMBL" id="JAOPGA020000851">
    <property type="protein sequence ID" value="KAL0482433.1"/>
    <property type="molecule type" value="Genomic_DNA"/>
</dbReference>
<protein>
    <submittedName>
        <fullName evidence="3">Nitric-oxide synthase</fullName>
    </submittedName>
</protein>
<gene>
    <name evidence="3" type="ORF">AKO1_000474</name>
    <name evidence="2" type="ORF">AKO1_007269</name>
</gene>
<evidence type="ECO:0000313" key="4">
    <source>
        <dbReference type="Proteomes" id="UP001431209"/>
    </source>
</evidence>
<dbReference type="EMBL" id="JAOPGA020000625">
    <property type="protein sequence ID" value="KAL0480112.1"/>
    <property type="molecule type" value="Genomic_DNA"/>
</dbReference>
<dbReference type="InterPro" id="IPR027417">
    <property type="entry name" value="P-loop_NTPase"/>
</dbReference>
<dbReference type="InterPro" id="IPR052807">
    <property type="entry name" value="Mito_transl_resp_regulator"/>
</dbReference>
<dbReference type="PANTHER" id="PTHR46406:SF1">
    <property type="entry name" value="NITRIC OXIDE-ASSOCIATED PROTEIN 1"/>
    <property type="match status" value="1"/>
</dbReference>
<dbReference type="SUPFAM" id="SSF52540">
    <property type="entry name" value="P-loop containing nucleoside triphosphate hydrolases"/>
    <property type="match status" value="1"/>
</dbReference>
<organism evidence="3 4">
    <name type="scientific">Acrasis kona</name>
    <dbReference type="NCBI Taxonomy" id="1008807"/>
    <lineage>
        <taxon>Eukaryota</taxon>
        <taxon>Discoba</taxon>
        <taxon>Heterolobosea</taxon>
        <taxon>Tetramitia</taxon>
        <taxon>Eutetramitia</taxon>
        <taxon>Acrasidae</taxon>
        <taxon>Acrasis</taxon>
    </lineage>
</organism>
<dbReference type="CDD" id="cd01855">
    <property type="entry name" value="YqeH"/>
    <property type="match status" value="1"/>
</dbReference>
<dbReference type="InterPro" id="IPR006073">
    <property type="entry name" value="GTP-bd"/>
</dbReference>
<dbReference type="Proteomes" id="UP001431209">
    <property type="component" value="Unassembled WGS sequence"/>
</dbReference>
<dbReference type="Gene3D" id="3.40.50.300">
    <property type="entry name" value="P-loop containing nucleotide triphosphate hydrolases"/>
    <property type="match status" value="1"/>
</dbReference>